<evidence type="ECO:0000313" key="2">
    <source>
        <dbReference type="EMBL" id="ABV99498.1"/>
    </source>
</evidence>
<evidence type="ECO:0000313" key="3">
    <source>
        <dbReference type="EMBL" id="ABV99549.1"/>
    </source>
</evidence>
<dbReference type="KEGG" id="saq:Sare_3705"/>
<dbReference type="STRING" id="391037.Sare_3705"/>
<feature type="transmembrane region" description="Helical" evidence="1">
    <location>
        <begin position="43"/>
        <end position="63"/>
    </location>
</feature>
<feature type="transmembrane region" description="Helical" evidence="1">
    <location>
        <begin position="12"/>
        <end position="31"/>
    </location>
</feature>
<proteinExistence type="predicted"/>
<reference evidence="2" key="1">
    <citation type="submission" date="2007-10" db="EMBL/GenBank/DDBJ databases">
        <title>Complete sequence of Salinispora arenicola CNS-205.</title>
        <authorList>
            <consortium name="US DOE Joint Genome Institute"/>
            <person name="Copeland A."/>
            <person name="Lucas S."/>
            <person name="Lapidus A."/>
            <person name="Barry K."/>
            <person name="Glavina del Rio T."/>
            <person name="Dalin E."/>
            <person name="Tice H."/>
            <person name="Pitluck S."/>
            <person name="Foster B."/>
            <person name="Schmutz J."/>
            <person name="Larimer F."/>
            <person name="Land M."/>
            <person name="Hauser L."/>
            <person name="Kyrpides N."/>
            <person name="Ivanova N."/>
            <person name="Jensen P.R."/>
            <person name="Moore B.S."/>
            <person name="Penn K."/>
            <person name="Jenkins C."/>
            <person name="Udwary D."/>
            <person name="Xiang L."/>
            <person name="Gontang E."/>
            <person name="Richardson P."/>
        </authorList>
    </citation>
    <scope>NUCLEOTIDE SEQUENCE [LARGE SCALE GENOMIC DNA]</scope>
    <source>
        <strain evidence="2">CNS-205</strain>
    </source>
</reference>
<dbReference type="EMBL" id="CP000850">
    <property type="protein sequence ID" value="ABV99549.1"/>
    <property type="molecule type" value="Genomic_DNA"/>
</dbReference>
<gene>
    <name evidence="2" type="ordered locus">Sare_3705</name>
    <name evidence="3" type="ordered locus">Sare_3756</name>
</gene>
<dbReference type="HOGENOM" id="CLU_2248180_0_0_11"/>
<name>A8LZY4_SALAI</name>
<protein>
    <submittedName>
        <fullName evidence="2">Uncharacterized protein</fullName>
    </submittedName>
</protein>
<dbReference type="AlphaFoldDB" id="A8LZY4"/>
<accession>A8LZY4</accession>
<keyword evidence="1" id="KW-0812">Transmembrane</keyword>
<keyword evidence="1" id="KW-1133">Transmembrane helix</keyword>
<evidence type="ECO:0000256" key="1">
    <source>
        <dbReference type="SAM" id="Phobius"/>
    </source>
</evidence>
<sequence length="104" mass="10958">MTGHYMQAGKLVMIRTVLTIGSTSTLGTGAWNVSLPVTPVVPTMLSCICIGSVTYMGMIRVFATSGDFMRSSTNNGTTVNISSAVPMAWAAGDQWIITGTYEAT</sequence>
<dbReference type="KEGG" id="saq:Sare_3756"/>
<keyword evidence="1" id="KW-0472">Membrane</keyword>
<organism evidence="2">
    <name type="scientific">Salinispora arenicola (strain CNS-205)</name>
    <dbReference type="NCBI Taxonomy" id="391037"/>
    <lineage>
        <taxon>Bacteria</taxon>
        <taxon>Bacillati</taxon>
        <taxon>Actinomycetota</taxon>
        <taxon>Actinomycetes</taxon>
        <taxon>Micromonosporales</taxon>
        <taxon>Micromonosporaceae</taxon>
        <taxon>Salinispora</taxon>
    </lineage>
</organism>
<dbReference type="EMBL" id="CP000850">
    <property type="protein sequence ID" value="ABV99498.1"/>
    <property type="molecule type" value="Genomic_DNA"/>
</dbReference>